<proteinExistence type="predicted"/>
<dbReference type="eggNOG" id="COG2144">
    <property type="taxonomic scope" value="Bacteria"/>
</dbReference>
<evidence type="ECO:0000259" key="2">
    <source>
        <dbReference type="PROSITE" id="PS51186"/>
    </source>
</evidence>
<dbReference type="InterPro" id="IPR036921">
    <property type="entry name" value="PurM-like_N_sf"/>
</dbReference>
<dbReference type="Pfam" id="PF02769">
    <property type="entry name" value="AIRS_C"/>
    <property type="match status" value="1"/>
</dbReference>
<dbReference type="Gene3D" id="3.30.1330.10">
    <property type="entry name" value="PurM-like, N-terminal domain"/>
    <property type="match status" value="1"/>
</dbReference>
<feature type="domain" description="N-acetyltransferase" evidence="2">
    <location>
        <begin position="88"/>
        <end position="237"/>
    </location>
</feature>
<dbReference type="NCBIfam" id="TIGR04050">
    <property type="entry name" value="MSMEG_0567_Cter"/>
    <property type="match status" value="1"/>
</dbReference>
<dbReference type="eggNOG" id="COG3153">
    <property type="taxonomic scope" value="Bacteria"/>
</dbReference>
<dbReference type="AlphaFoldDB" id="Q0RTC3"/>
<dbReference type="HOGENOM" id="CLU_581079_0_0_11"/>
<dbReference type="InterPro" id="IPR000182">
    <property type="entry name" value="GNAT_dom"/>
</dbReference>
<evidence type="ECO:0000313" key="4">
    <source>
        <dbReference type="Proteomes" id="UP000000657"/>
    </source>
</evidence>
<dbReference type="STRING" id="326424.FRAAL0503"/>
<evidence type="ECO:0000313" key="3">
    <source>
        <dbReference type="EMBL" id="CAJ59178.1"/>
    </source>
</evidence>
<protein>
    <recommendedName>
        <fullName evidence="2">N-acetyltransferase domain-containing protein</fullName>
    </recommendedName>
</protein>
<dbReference type="GO" id="GO:0009228">
    <property type="term" value="P:thiamine biosynthetic process"/>
    <property type="evidence" value="ECO:0007669"/>
    <property type="project" value="InterPro"/>
</dbReference>
<dbReference type="InterPro" id="IPR036676">
    <property type="entry name" value="PurM-like_C_sf"/>
</dbReference>
<dbReference type="SUPFAM" id="SSF55729">
    <property type="entry name" value="Acyl-CoA N-acyltransferases (Nat)"/>
    <property type="match status" value="1"/>
</dbReference>
<sequence length="532" mass="54230">MTVDGAPAAPPRRARVARPVLDALLSAGAAPPVTAEPVDTLAIWGDRRTLERLPPYRIEQAGDAATLAAHRELASPAIHTGYEGSGGDDARTDDSRADGPWTDDSRADEPPADDPWTDESREGDPRTVVLIARAVGAGGDGAVLGGIRLGPLWPGPDLGAWYCDRLAVSARARHEFPGVAAALVRAAAARAEDCGVLRLEAVVRPELERFFGRLGWSTAGPAALARGPGVLMRWPIDRIAALVASCKAPLGAVLAGLRPGGPGFVGDDGAPLPGSDIVAACDAIMPTMVERDPHWAGWCGALVSINDLAAMGATPIGLLDAVAGTTASHVARVLGGLRAAADAYGVQILGGHSQFGVRAALAVTALGRAAHPVPAGGGLPGHAVSLTVDLGGGWRPGYTGRQWDSAASRRTAELQAMVRMPGRHRPSAAKDVSMAGIAGTLGMLAEASGCAAEVDVAAVPRPAGVTMGDWLTCFPGYGMITADRADRPVPPTGPAASARCGILLPGAGVTLRWPDGVRTPVLAGHITGLGHA</sequence>
<dbReference type="InterPro" id="IPR023911">
    <property type="entry name" value="MSMEG_0567/sll0787_C"/>
</dbReference>
<dbReference type="Gene3D" id="3.90.650.10">
    <property type="entry name" value="PurM-like C-terminal domain"/>
    <property type="match status" value="1"/>
</dbReference>
<dbReference type="PANTHER" id="PTHR30270:SF0">
    <property type="entry name" value="THIAMINE-MONOPHOSPHATE KINASE"/>
    <property type="match status" value="1"/>
</dbReference>
<dbReference type="SUPFAM" id="SSF56042">
    <property type="entry name" value="PurM C-terminal domain-like"/>
    <property type="match status" value="1"/>
</dbReference>
<accession>Q0RTC3</accession>
<organism evidence="3 4">
    <name type="scientific">Frankia alni (strain DSM 45986 / CECT 9034 / ACN14a)</name>
    <dbReference type="NCBI Taxonomy" id="326424"/>
    <lineage>
        <taxon>Bacteria</taxon>
        <taxon>Bacillati</taxon>
        <taxon>Actinomycetota</taxon>
        <taxon>Actinomycetes</taxon>
        <taxon>Frankiales</taxon>
        <taxon>Frankiaceae</taxon>
        <taxon>Frankia</taxon>
    </lineage>
</organism>
<dbReference type="Gene3D" id="3.40.630.30">
    <property type="match status" value="1"/>
</dbReference>
<dbReference type="InterPro" id="IPR010918">
    <property type="entry name" value="PurM-like_C_dom"/>
</dbReference>
<dbReference type="InterPro" id="IPR016188">
    <property type="entry name" value="PurM-like_N"/>
</dbReference>
<feature type="region of interest" description="Disordered" evidence="1">
    <location>
        <begin position="78"/>
        <end position="125"/>
    </location>
</feature>
<evidence type="ECO:0000256" key="1">
    <source>
        <dbReference type="SAM" id="MobiDB-lite"/>
    </source>
</evidence>
<dbReference type="InterPro" id="IPR006283">
    <property type="entry name" value="ThiL-like"/>
</dbReference>
<dbReference type="KEGG" id="fal:FRAAL0503"/>
<dbReference type="RefSeq" id="WP_011601756.1">
    <property type="nucleotide sequence ID" value="NC_008278.1"/>
</dbReference>
<dbReference type="GO" id="GO:0009030">
    <property type="term" value="F:thiamine-phosphate kinase activity"/>
    <property type="evidence" value="ECO:0007669"/>
    <property type="project" value="InterPro"/>
</dbReference>
<feature type="compositionally biased region" description="Basic and acidic residues" evidence="1">
    <location>
        <begin position="88"/>
        <end position="109"/>
    </location>
</feature>
<dbReference type="Pfam" id="PF00586">
    <property type="entry name" value="AIRS"/>
    <property type="match status" value="1"/>
</dbReference>
<dbReference type="InterPro" id="IPR016181">
    <property type="entry name" value="Acyl_CoA_acyltransferase"/>
</dbReference>
<reference evidence="3 4" key="1">
    <citation type="journal article" date="2007" name="Genome Res.">
        <title>Genome characteristics of facultatively symbiotic Frankia sp. strains reflect host range and host plant biogeography.</title>
        <authorList>
            <person name="Normand P."/>
            <person name="Lapierre P."/>
            <person name="Tisa L.S."/>
            <person name="Gogarten J.P."/>
            <person name="Alloisio N."/>
            <person name="Bagnarol E."/>
            <person name="Bassi C.A."/>
            <person name="Berry A.M."/>
            <person name="Bickhart D.M."/>
            <person name="Choisne N."/>
            <person name="Couloux A."/>
            <person name="Cournoyer B."/>
            <person name="Cruveiller S."/>
            <person name="Daubin V."/>
            <person name="Demange N."/>
            <person name="Francino M.P."/>
            <person name="Goltsman E."/>
            <person name="Huang Y."/>
            <person name="Kopp O.R."/>
            <person name="Labarre L."/>
            <person name="Lapidus A."/>
            <person name="Lavire C."/>
            <person name="Marechal J."/>
            <person name="Martinez M."/>
            <person name="Mastronunzio J.E."/>
            <person name="Mullin B.C."/>
            <person name="Niemann J."/>
            <person name="Pujic P."/>
            <person name="Rawnsley T."/>
            <person name="Rouy Z."/>
            <person name="Schenowitz C."/>
            <person name="Sellstedt A."/>
            <person name="Tavares F."/>
            <person name="Tomkins J.P."/>
            <person name="Vallenet D."/>
            <person name="Valverde C."/>
            <person name="Wall L.G."/>
            <person name="Wang Y."/>
            <person name="Medigue C."/>
            <person name="Benson D.R."/>
        </authorList>
    </citation>
    <scope>NUCLEOTIDE SEQUENCE [LARGE SCALE GENOMIC DNA]</scope>
    <source>
        <strain evidence="4">DSM 45986 / CECT 9034 / ACN14a</strain>
    </source>
</reference>
<dbReference type="PANTHER" id="PTHR30270">
    <property type="entry name" value="THIAMINE-MONOPHOSPHATE KINASE"/>
    <property type="match status" value="1"/>
</dbReference>
<name>Q0RTC3_FRAAA</name>
<dbReference type="Pfam" id="PF00583">
    <property type="entry name" value="Acetyltransf_1"/>
    <property type="match status" value="1"/>
</dbReference>
<dbReference type="PROSITE" id="PS51186">
    <property type="entry name" value="GNAT"/>
    <property type="match status" value="1"/>
</dbReference>
<gene>
    <name evidence="3" type="ordered locus">FRAAL0503</name>
</gene>
<dbReference type="SUPFAM" id="SSF55326">
    <property type="entry name" value="PurM N-terminal domain-like"/>
    <property type="match status" value="1"/>
</dbReference>
<dbReference type="Proteomes" id="UP000000657">
    <property type="component" value="Chromosome"/>
</dbReference>
<dbReference type="GO" id="GO:0016747">
    <property type="term" value="F:acyltransferase activity, transferring groups other than amino-acyl groups"/>
    <property type="evidence" value="ECO:0007669"/>
    <property type="project" value="InterPro"/>
</dbReference>
<keyword evidence="4" id="KW-1185">Reference proteome</keyword>
<dbReference type="EMBL" id="CT573213">
    <property type="protein sequence ID" value="CAJ59178.1"/>
    <property type="molecule type" value="Genomic_DNA"/>
</dbReference>